<dbReference type="AlphaFoldDB" id="A0AAN8RPI3"/>
<name>A0AAN8RPI3_9PEZI</name>
<sequence>MGLTRLFTFRRRKNTTPTVPPEVAAEHARDQNKRGYYTNIEENLKFEALVLNMMKEKEKDRVPTTGGSSNTSCWNEERSLRPQTGSSGVGSYRYEDYGRSNRLFSRDGTGYSAGSYSTVLESRDGR</sequence>
<gene>
    <name evidence="2" type="ORF">TWF506_004396</name>
</gene>
<organism evidence="2 3">
    <name type="scientific">Arthrobotrys conoides</name>
    <dbReference type="NCBI Taxonomy" id="74498"/>
    <lineage>
        <taxon>Eukaryota</taxon>
        <taxon>Fungi</taxon>
        <taxon>Dikarya</taxon>
        <taxon>Ascomycota</taxon>
        <taxon>Pezizomycotina</taxon>
        <taxon>Orbiliomycetes</taxon>
        <taxon>Orbiliales</taxon>
        <taxon>Orbiliaceae</taxon>
        <taxon>Arthrobotrys</taxon>
    </lineage>
</organism>
<keyword evidence="3" id="KW-1185">Reference proteome</keyword>
<evidence type="ECO:0000256" key="1">
    <source>
        <dbReference type="SAM" id="MobiDB-lite"/>
    </source>
</evidence>
<dbReference type="Proteomes" id="UP001307849">
    <property type="component" value="Unassembled WGS sequence"/>
</dbReference>
<feature type="region of interest" description="Disordered" evidence="1">
    <location>
        <begin position="57"/>
        <end position="126"/>
    </location>
</feature>
<accession>A0AAN8RPI3</accession>
<proteinExistence type="predicted"/>
<evidence type="ECO:0000313" key="2">
    <source>
        <dbReference type="EMBL" id="KAK6498157.1"/>
    </source>
</evidence>
<feature type="compositionally biased region" description="Polar residues" evidence="1">
    <location>
        <begin position="65"/>
        <end position="74"/>
    </location>
</feature>
<reference evidence="2 3" key="1">
    <citation type="submission" date="2019-10" db="EMBL/GenBank/DDBJ databases">
        <authorList>
            <person name="Palmer J.M."/>
        </authorList>
    </citation>
    <scope>NUCLEOTIDE SEQUENCE [LARGE SCALE GENOMIC DNA]</scope>
    <source>
        <strain evidence="2 3">TWF506</strain>
    </source>
</reference>
<comment type="caution">
    <text evidence="2">The sequence shown here is derived from an EMBL/GenBank/DDBJ whole genome shotgun (WGS) entry which is preliminary data.</text>
</comment>
<dbReference type="EMBL" id="JAVHJM010000014">
    <property type="protein sequence ID" value="KAK6498157.1"/>
    <property type="molecule type" value="Genomic_DNA"/>
</dbReference>
<evidence type="ECO:0000313" key="3">
    <source>
        <dbReference type="Proteomes" id="UP001307849"/>
    </source>
</evidence>
<protein>
    <submittedName>
        <fullName evidence="2">Uncharacterized protein</fullName>
    </submittedName>
</protein>